<keyword evidence="5" id="KW-0460">Magnesium</keyword>
<dbReference type="SUPFAM" id="SSF143430">
    <property type="entry name" value="TTP0101/SSO1404-like"/>
    <property type="match status" value="1"/>
</dbReference>
<dbReference type="PANTHER" id="PTHR30319">
    <property type="entry name" value="PHENYLACETIC ACID REGULATOR-RELATED TRANSCRIPTIONAL REPRESSOR"/>
    <property type="match status" value="1"/>
</dbReference>
<keyword evidence="2" id="KW-0479">Metal-binding</keyword>
<evidence type="ECO:0000256" key="3">
    <source>
        <dbReference type="ARBA" id="ARBA00022759"/>
    </source>
</evidence>
<evidence type="ECO:0000256" key="2">
    <source>
        <dbReference type="ARBA" id="ARBA00022723"/>
    </source>
</evidence>
<reference evidence="8 9" key="1">
    <citation type="submission" date="2017-09" db="EMBL/GenBank/DDBJ databases">
        <title>Depth-based differentiation of microbial function through sediment-hosted aquifers and enrichment of novel symbionts in the deep terrestrial subsurface.</title>
        <authorList>
            <person name="Probst A.J."/>
            <person name="Ladd B."/>
            <person name="Jarett J.K."/>
            <person name="Geller-Mcgrath D.E."/>
            <person name="Sieber C.M."/>
            <person name="Emerson J.B."/>
            <person name="Anantharaman K."/>
            <person name="Thomas B.C."/>
            <person name="Malmstrom R."/>
            <person name="Stieglmeier M."/>
            <person name="Klingl A."/>
            <person name="Woyke T."/>
            <person name="Ryan C.M."/>
            <person name="Banfield J.F."/>
        </authorList>
    </citation>
    <scope>NUCLEOTIDE SEQUENCE [LARGE SCALE GENOMIC DNA]</scope>
    <source>
        <strain evidence="8">CG23_combo_of_CG06-09_8_20_14_all_54_14</strain>
    </source>
</reference>
<comment type="caution">
    <text evidence="8">The sequence shown here is derived from an EMBL/GenBank/DDBJ whole genome shotgun (WGS) entry which is preliminary data.</text>
</comment>
<dbReference type="GO" id="GO:0004521">
    <property type="term" value="F:RNA endonuclease activity"/>
    <property type="evidence" value="ECO:0007669"/>
    <property type="project" value="InterPro"/>
</dbReference>
<protein>
    <submittedName>
        <fullName evidence="8">CRISPR-associated endonuclease Cas2</fullName>
    </submittedName>
</protein>
<dbReference type="NCBIfam" id="TIGR01573">
    <property type="entry name" value="cas2"/>
    <property type="match status" value="1"/>
</dbReference>
<keyword evidence="3 8" id="KW-0255">Endonuclease</keyword>
<dbReference type="InterPro" id="IPR048846">
    <property type="entry name" value="PaaX-like_central"/>
</dbReference>
<keyword evidence="1" id="KW-0540">Nuclease</keyword>
<dbReference type="EMBL" id="PCRZ01000032">
    <property type="protein sequence ID" value="PIP29851.1"/>
    <property type="molecule type" value="Genomic_DNA"/>
</dbReference>
<keyword evidence="4" id="KW-0378">Hydrolase</keyword>
<dbReference type="GO" id="GO:0043571">
    <property type="term" value="P:maintenance of CRISPR repeat elements"/>
    <property type="evidence" value="ECO:0007669"/>
    <property type="project" value="InterPro"/>
</dbReference>
<dbReference type="Pfam" id="PF20803">
    <property type="entry name" value="PaaX_M"/>
    <property type="match status" value="1"/>
</dbReference>
<proteinExistence type="predicted"/>
<evidence type="ECO:0000256" key="6">
    <source>
        <dbReference type="ARBA" id="ARBA00023118"/>
    </source>
</evidence>
<dbReference type="Proteomes" id="UP000228812">
    <property type="component" value="Unassembled WGS sequence"/>
</dbReference>
<dbReference type="AlphaFoldDB" id="A0A2G9Z9Q6"/>
<sequence>MGKTSVDARRHVRELGQFFTDVNSVAEAIVDEFIKARKKKKYLKQSLKRFIEKGLIERQRGRLSVTRKGAAFFGRIAVKEEFRGARSWDGKWRLIAFDVPVNADKKRYQLRSLLKEFGFYQLQKSVWIYPSYLEEKFWKLLVDLELDRYCKIMIVEFLEGDAEVRHHFKQVVESR</sequence>
<dbReference type="Gene3D" id="3.30.70.2650">
    <property type="match status" value="1"/>
</dbReference>
<evidence type="ECO:0000256" key="1">
    <source>
        <dbReference type="ARBA" id="ARBA00022722"/>
    </source>
</evidence>
<organism evidence="8 9">
    <name type="scientific">Candidatus Jorgensenbacteria bacterium CG23_combo_of_CG06-09_8_20_14_all_54_14</name>
    <dbReference type="NCBI Taxonomy" id="1974595"/>
    <lineage>
        <taxon>Bacteria</taxon>
        <taxon>Candidatus Joergenseniibacteriota</taxon>
    </lineage>
</organism>
<evidence type="ECO:0000313" key="9">
    <source>
        <dbReference type="Proteomes" id="UP000228812"/>
    </source>
</evidence>
<evidence type="ECO:0000256" key="4">
    <source>
        <dbReference type="ARBA" id="ARBA00022801"/>
    </source>
</evidence>
<dbReference type="PANTHER" id="PTHR30319:SF1">
    <property type="entry name" value="TRANSCRIPTIONAL REPRESSOR PAAX"/>
    <property type="match status" value="1"/>
</dbReference>
<evidence type="ECO:0000313" key="8">
    <source>
        <dbReference type="EMBL" id="PIP29851.1"/>
    </source>
</evidence>
<accession>A0A2G9Z9Q6</accession>
<dbReference type="InterPro" id="IPR021127">
    <property type="entry name" value="CRISPR_associated_Cas2"/>
</dbReference>
<keyword evidence="6" id="KW-0051">Antiviral defense</keyword>
<dbReference type="GO" id="GO:0006351">
    <property type="term" value="P:DNA-templated transcription"/>
    <property type="evidence" value="ECO:0007669"/>
    <property type="project" value="TreeGrafter"/>
</dbReference>
<evidence type="ECO:0000256" key="5">
    <source>
        <dbReference type="ARBA" id="ARBA00022842"/>
    </source>
</evidence>
<evidence type="ECO:0000259" key="7">
    <source>
        <dbReference type="Pfam" id="PF20803"/>
    </source>
</evidence>
<gene>
    <name evidence="8" type="primary">cas2</name>
    <name evidence="8" type="ORF">COX26_01885</name>
</gene>
<name>A0A2G9Z9Q6_9BACT</name>
<feature type="domain" description="Transcriptional repressor PaaX-like central Cas2-like" evidence="7">
    <location>
        <begin position="86"/>
        <end position="161"/>
    </location>
</feature>